<accession>A0A1F5Z3R5</accession>
<name>A0A1F5Z3R5_9BACT</name>
<evidence type="ECO:0000256" key="2">
    <source>
        <dbReference type="ARBA" id="ARBA00022692"/>
    </source>
</evidence>
<feature type="transmembrane region" description="Helical" evidence="5">
    <location>
        <begin position="387"/>
        <end position="402"/>
    </location>
</feature>
<feature type="transmembrane region" description="Helical" evidence="5">
    <location>
        <begin position="408"/>
        <end position="425"/>
    </location>
</feature>
<proteinExistence type="predicted"/>
<comment type="caution">
    <text evidence="7">The sequence shown here is derived from an EMBL/GenBank/DDBJ whole genome shotgun (WGS) entry which is preliminary data.</text>
</comment>
<keyword evidence="3 5" id="KW-1133">Transmembrane helix</keyword>
<evidence type="ECO:0000313" key="7">
    <source>
        <dbReference type="EMBL" id="OGG07003.1"/>
    </source>
</evidence>
<feature type="transmembrane region" description="Helical" evidence="5">
    <location>
        <begin position="50"/>
        <end position="70"/>
    </location>
</feature>
<evidence type="ECO:0000256" key="3">
    <source>
        <dbReference type="ARBA" id="ARBA00022989"/>
    </source>
</evidence>
<dbReference type="AlphaFoldDB" id="A0A1F5Z3R5"/>
<dbReference type="InterPro" id="IPR051533">
    <property type="entry name" value="WaaL-like"/>
</dbReference>
<feature type="transmembrane region" description="Helical" evidence="5">
    <location>
        <begin position="105"/>
        <end position="121"/>
    </location>
</feature>
<gene>
    <name evidence="7" type="ORF">A2777_03995</name>
</gene>
<evidence type="ECO:0000259" key="6">
    <source>
        <dbReference type="Pfam" id="PF04932"/>
    </source>
</evidence>
<dbReference type="InterPro" id="IPR007016">
    <property type="entry name" value="O-antigen_ligase-rel_domated"/>
</dbReference>
<dbReference type="PANTHER" id="PTHR37422:SF13">
    <property type="entry name" value="LIPOPOLYSACCHARIDE BIOSYNTHESIS PROTEIN PA4999-RELATED"/>
    <property type="match status" value="1"/>
</dbReference>
<comment type="subcellular location">
    <subcellularLocation>
        <location evidence="1">Membrane</location>
        <topology evidence="1">Multi-pass membrane protein</topology>
    </subcellularLocation>
</comment>
<dbReference type="Proteomes" id="UP000177354">
    <property type="component" value="Unassembled WGS sequence"/>
</dbReference>
<organism evidence="7 8">
    <name type="scientific">Candidatus Gottesmanbacteria bacterium RIFCSPHIGHO2_01_FULL_40_15</name>
    <dbReference type="NCBI Taxonomy" id="1798376"/>
    <lineage>
        <taxon>Bacteria</taxon>
        <taxon>Candidatus Gottesmaniibacteriota</taxon>
    </lineage>
</organism>
<evidence type="ECO:0000256" key="5">
    <source>
        <dbReference type="SAM" id="Phobius"/>
    </source>
</evidence>
<feature type="transmembrane region" description="Helical" evidence="5">
    <location>
        <begin position="221"/>
        <end position="240"/>
    </location>
</feature>
<keyword evidence="2 5" id="KW-0812">Transmembrane</keyword>
<evidence type="ECO:0000313" key="8">
    <source>
        <dbReference type="Proteomes" id="UP000177354"/>
    </source>
</evidence>
<feature type="transmembrane region" description="Helical" evidence="5">
    <location>
        <begin position="246"/>
        <end position="263"/>
    </location>
</feature>
<feature type="transmembrane region" description="Helical" evidence="5">
    <location>
        <begin position="275"/>
        <end position="292"/>
    </location>
</feature>
<feature type="transmembrane region" description="Helical" evidence="5">
    <location>
        <begin position="356"/>
        <end position="375"/>
    </location>
</feature>
<dbReference type="Pfam" id="PF04932">
    <property type="entry name" value="Wzy_C"/>
    <property type="match status" value="1"/>
</dbReference>
<protein>
    <recommendedName>
        <fullName evidence="6">O-antigen ligase-related domain-containing protein</fullName>
    </recommendedName>
</protein>
<reference evidence="7 8" key="1">
    <citation type="journal article" date="2016" name="Nat. Commun.">
        <title>Thousands of microbial genomes shed light on interconnected biogeochemical processes in an aquifer system.</title>
        <authorList>
            <person name="Anantharaman K."/>
            <person name="Brown C.T."/>
            <person name="Hug L.A."/>
            <person name="Sharon I."/>
            <person name="Castelle C.J."/>
            <person name="Probst A.J."/>
            <person name="Thomas B.C."/>
            <person name="Singh A."/>
            <person name="Wilkins M.J."/>
            <person name="Karaoz U."/>
            <person name="Brodie E.L."/>
            <person name="Williams K.H."/>
            <person name="Hubbard S.S."/>
            <person name="Banfield J.F."/>
        </authorList>
    </citation>
    <scope>NUCLEOTIDE SEQUENCE [LARGE SCALE GENOMIC DNA]</scope>
</reference>
<feature type="domain" description="O-antigen ligase-related" evidence="6">
    <location>
        <begin position="231"/>
        <end position="371"/>
    </location>
</feature>
<feature type="transmembrane region" description="Helical" evidence="5">
    <location>
        <begin position="133"/>
        <end position="151"/>
    </location>
</feature>
<feature type="transmembrane region" description="Helical" evidence="5">
    <location>
        <begin position="192"/>
        <end position="214"/>
    </location>
</feature>
<dbReference type="PANTHER" id="PTHR37422">
    <property type="entry name" value="TEICHURONIC ACID BIOSYNTHESIS PROTEIN TUAE"/>
    <property type="match status" value="1"/>
</dbReference>
<evidence type="ECO:0000256" key="1">
    <source>
        <dbReference type="ARBA" id="ARBA00004141"/>
    </source>
</evidence>
<keyword evidence="4 5" id="KW-0472">Membrane</keyword>
<evidence type="ECO:0000256" key="4">
    <source>
        <dbReference type="ARBA" id="ARBA00023136"/>
    </source>
</evidence>
<feature type="transmembrane region" description="Helical" evidence="5">
    <location>
        <begin position="82"/>
        <end position="99"/>
    </location>
</feature>
<sequence>MKGITKIENLQKNLFFLLIFLIPVQLGRHFFFNFSQIAGIPSDYLTPTIYLTDIIIFLMAFLEAIMIFFFQSKKRRFENTKGSYLFFGYLIFSTVFIAVNKWASFYKLIKIAEFFILFKIIRKLRPETRKVLFFYCLSVLYTSYLAIKQFLAGESLGGWWWYLGERTFHASSPGIALSKISGRLFLRPYATFAHPNVLGGFLAAGLPLVLYYLLNEGKDKRVIKLLSLSGFIWGAIVLFLTYSRAAWFMFFTGIAIIFVVNFNKRITKYFSNKKLYLPILLFLFLLSIYFPIKLSEYKNSSEGSLFERSELIYASLLTFVEKPIFGTGLNNSFLEQYKILPKSYGLFILQPVHNSYMLLLTELGLTGFAFILLILRKILALVNRNNIISFLPLILILMLGFFDHYPVSLQQGLLILTVFAGMAFSQSNKLNEETS</sequence>
<dbReference type="GO" id="GO:0016020">
    <property type="term" value="C:membrane"/>
    <property type="evidence" value="ECO:0007669"/>
    <property type="project" value="UniProtKB-SubCell"/>
</dbReference>
<dbReference type="EMBL" id="MFJF01000012">
    <property type="protein sequence ID" value="OGG07003.1"/>
    <property type="molecule type" value="Genomic_DNA"/>
</dbReference>